<evidence type="ECO:0000313" key="5">
    <source>
        <dbReference type="EMBL" id="ARN19167.1"/>
    </source>
</evidence>
<dbReference type="InterPro" id="IPR028082">
    <property type="entry name" value="Peripla_BP_I"/>
</dbReference>
<dbReference type="SUPFAM" id="SSF53822">
    <property type="entry name" value="Periplasmic binding protein-like I"/>
    <property type="match status" value="1"/>
</dbReference>
<dbReference type="KEGG" id="rgu:A4W93_04130"/>
<dbReference type="InterPro" id="IPR028081">
    <property type="entry name" value="Leu-bd"/>
</dbReference>
<dbReference type="CDD" id="cd06326">
    <property type="entry name" value="PBP1_ABC_ligand_binding-like"/>
    <property type="match status" value="1"/>
</dbReference>
<dbReference type="Gene3D" id="3.40.50.2300">
    <property type="match status" value="2"/>
</dbReference>
<dbReference type="PANTHER" id="PTHR47235:SF1">
    <property type="entry name" value="BLR6548 PROTEIN"/>
    <property type="match status" value="1"/>
</dbReference>
<keyword evidence="6" id="KW-1185">Reference proteome</keyword>
<evidence type="ECO:0000256" key="4">
    <source>
        <dbReference type="ARBA" id="ARBA00022970"/>
    </source>
</evidence>
<dbReference type="PANTHER" id="PTHR47235">
    <property type="entry name" value="BLR6548 PROTEIN"/>
    <property type="match status" value="1"/>
</dbReference>
<keyword evidence="4" id="KW-0029">Amino-acid transport</keyword>
<dbReference type="AlphaFoldDB" id="A0A1W6L4Q7"/>
<sequence>MSTPVRLPSLLRRAILGLGLAATLPAWAAGEPIVIGQVAPMSGPQGVTGRAINAGAKLYFDAINAKGGVRGRPVTLVTRDDAQNPVETVRLTKELIAGESPVAMIGTVGTTNLEALAKDGVLQQRKVTMVGAVSGAASVAQADGMHVVKASYHDEVARLFTQLNQLGIKNVGLVYQDDGLGQDVLRGAEAASRKTGVTLTAKAAYPRNTTAVEGAVADMLKAQPQVVLLGATTAAAVEFVKKYGMAGGTATLYGMSIIDTEALLKALGPKGARGYAFSVVLPLAVDTNRPVVREYLALRQASKDPNLSARSIEGFIAAKALVKTLEGVSNPTASSVTSAIVSARSIDVGGYVLDFTQKNRTGSQYVDFAMFGADGKIVH</sequence>
<dbReference type="EMBL" id="CP015118">
    <property type="protein sequence ID" value="ARN19167.1"/>
    <property type="molecule type" value="Genomic_DNA"/>
</dbReference>
<keyword evidence="2" id="KW-0813">Transport</keyword>
<protein>
    <submittedName>
        <fullName evidence="5">Amino acid-binding protein</fullName>
    </submittedName>
</protein>
<organism evidence="5 6">
    <name type="scientific">Piscinibacter gummiphilus</name>
    <dbReference type="NCBI Taxonomy" id="946333"/>
    <lineage>
        <taxon>Bacteria</taxon>
        <taxon>Pseudomonadati</taxon>
        <taxon>Pseudomonadota</taxon>
        <taxon>Betaproteobacteria</taxon>
        <taxon>Burkholderiales</taxon>
        <taxon>Sphaerotilaceae</taxon>
        <taxon>Piscinibacter</taxon>
    </lineage>
</organism>
<dbReference type="RefSeq" id="WP_085749416.1">
    <property type="nucleotide sequence ID" value="NZ_BSPR01000002.1"/>
</dbReference>
<name>A0A1W6L4Q7_9BURK</name>
<dbReference type="PRINTS" id="PR00337">
    <property type="entry name" value="LEUILEVALBP"/>
</dbReference>
<evidence type="ECO:0000256" key="2">
    <source>
        <dbReference type="ARBA" id="ARBA00022448"/>
    </source>
</evidence>
<dbReference type="Pfam" id="PF13458">
    <property type="entry name" value="Peripla_BP_6"/>
    <property type="match status" value="1"/>
</dbReference>
<dbReference type="InterPro" id="IPR000709">
    <property type="entry name" value="Leu_Ile_Val-bd"/>
</dbReference>
<gene>
    <name evidence="5" type="ORF">A4W93_04130</name>
</gene>
<accession>A0A1W6L4Q7</accession>
<dbReference type="Proteomes" id="UP000193427">
    <property type="component" value="Chromosome"/>
</dbReference>
<proteinExistence type="inferred from homology"/>
<reference evidence="5 6" key="1">
    <citation type="submission" date="2016-04" db="EMBL/GenBank/DDBJ databases">
        <title>Complete genome sequence of natural rubber-degrading, novel Gram-negative bacterium, Rhizobacter gummiphilus strain NS21.</title>
        <authorList>
            <person name="Tabata M."/>
            <person name="Kasai D."/>
            <person name="Fukuda M."/>
        </authorList>
    </citation>
    <scope>NUCLEOTIDE SEQUENCE [LARGE SCALE GENOMIC DNA]</scope>
    <source>
        <strain evidence="5 6">NS21</strain>
    </source>
</reference>
<dbReference type="STRING" id="946333.A4W93_04130"/>
<keyword evidence="3" id="KW-0732">Signal</keyword>
<evidence type="ECO:0000256" key="3">
    <source>
        <dbReference type="ARBA" id="ARBA00022729"/>
    </source>
</evidence>
<evidence type="ECO:0000256" key="1">
    <source>
        <dbReference type="ARBA" id="ARBA00010062"/>
    </source>
</evidence>
<evidence type="ECO:0000313" key="6">
    <source>
        <dbReference type="Proteomes" id="UP000193427"/>
    </source>
</evidence>
<dbReference type="GO" id="GO:0006865">
    <property type="term" value="P:amino acid transport"/>
    <property type="evidence" value="ECO:0007669"/>
    <property type="project" value="UniProtKB-KW"/>
</dbReference>
<dbReference type="OrthoDB" id="8871989at2"/>
<comment type="similarity">
    <text evidence="1">Belongs to the leucine-binding protein family.</text>
</comment>